<dbReference type="Gene3D" id="3.30.70.240">
    <property type="match status" value="1"/>
</dbReference>
<dbReference type="NCBIfam" id="NF009379">
    <property type="entry name" value="PRK12740.1-3"/>
    <property type="match status" value="1"/>
</dbReference>
<dbReference type="Proteomes" id="UP000268469">
    <property type="component" value="Unassembled WGS sequence"/>
</dbReference>
<dbReference type="SMART" id="SM00838">
    <property type="entry name" value="EFG_C"/>
    <property type="match status" value="1"/>
</dbReference>
<keyword evidence="4" id="KW-0251">Elongation factor</keyword>
<dbReference type="InterPro" id="IPR041095">
    <property type="entry name" value="EFG_II"/>
</dbReference>
<dbReference type="NCBIfam" id="NF009381">
    <property type="entry name" value="PRK12740.1-5"/>
    <property type="match status" value="1"/>
</dbReference>
<proteinExistence type="predicted"/>
<dbReference type="InterPro" id="IPR035647">
    <property type="entry name" value="EFG_III/V"/>
</dbReference>
<evidence type="ECO:0000256" key="2">
    <source>
        <dbReference type="ARBA" id="ARBA00023134"/>
    </source>
</evidence>
<dbReference type="Pfam" id="PF03764">
    <property type="entry name" value="EFG_IV"/>
    <property type="match status" value="1"/>
</dbReference>
<dbReference type="SUPFAM" id="SSF54980">
    <property type="entry name" value="EF-G C-terminal domain-like"/>
    <property type="match status" value="2"/>
</dbReference>
<dbReference type="Pfam" id="PF00009">
    <property type="entry name" value="GTP_EFTU"/>
    <property type="match status" value="1"/>
</dbReference>
<dbReference type="InterPro" id="IPR005225">
    <property type="entry name" value="Small_GTP-bd"/>
</dbReference>
<dbReference type="GO" id="GO:0032790">
    <property type="term" value="P:ribosome disassembly"/>
    <property type="evidence" value="ECO:0007669"/>
    <property type="project" value="TreeGrafter"/>
</dbReference>
<sequence>MKCIGFFGHGGSGKTQISDAILYLTGVNTRLGRVDEGTSLFDFDPFEIERKTGLFLATGFCDYRDERIFIVDTPGYADFFGEALSGIRAVDTAVIVIDATSGIEVGTELTLREAEKAGLPRVLFINKAKKEDVSIPEVVKAAQASFGTTAFVVTLPVEGGLVDLLSMRYYRYEGERPKVVEIPDSIRKEIEKEREKLVEGIVETSDELMERYLEGGEIKDDELKRVFREGLRKGSIFPILVGDALNLFGIQELLDFIVEFVPSPSELPDIDGHKRSPDGPFIGFVFKTISEPHLGDMNLIRVLSGSISPGELVMNSTAKQEEKINQIFLIQGRDRQETNRLEFGSIGALVKLKSTKTSDTLTTTSPPIVLPRIEFPHPTISVAIIPKSKGDEEKISNGLARIQTEDPTFESHYDPDLKQLIISGLGELHLDLIIARLKSRFGVSVDTARPRIPYRETFVKTAEAQGKYKKQTGGRGQYGDVWLRIEPLERGKGFEFENKIVGGVVPAKYIPSVEKGVKEALAQGILAGYPVIDVKVTIYDGSHHPVDSSDIAFKIAGSMAVKNCAQKAGVKLLEPIYEVEVLVPDEYLGDIVGDLNARRGKIMGMDTEGRFKKVKALVPLAEMHKYSTALRSITQGRGQFQMKFYRYEDVPKELVNKLIEENR</sequence>
<dbReference type="SMART" id="SM00889">
    <property type="entry name" value="EFG_IV"/>
    <property type="match status" value="1"/>
</dbReference>
<name>A0A660SJ86_UNCW3</name>
<dbReference type="CDD" id="cd04170">
    <property type="entry name" value="EF-G_bact"/>
    <property type="match status" value="1"/>
</dbReference>
<dbReference type="SUPFAM" id="SSF54211">
    <property type="entry name" value="Ribosomal protein S5 domain 2-like"/>
    <property type="match status" value="1"/>
</dbReference>
<dbReference type="PROSITE" id="PS51722">
    <property type="entry name" value="G_TR_2"/>
    <property type="match status" value="1"/>
</dbReference>
<dbReference type="NCBIfam" id="NF009891">
    <property type="entry name" value="PRK13351.1-1"/>
    <property type="match status" value="1"/>
</dbReference>
<keyword evidence="2" id="KW-0342">GTP-binding</keyword>
<dbReference type="InterPro" id="IPR000640">
    <property type="entry name" value="EFG_V-like"/>
</dbReference>
<dbReference type="CDD" id="cd01434">
    <property type="entry name" value="EFG_mtEFG1_IV"/>
    <property type="match status" value="1"/>
</dbReference>
<dbReference type="InterPro" id="IPR000795">
    <property type="entry name" value="T_Tr_GTP-bd_dom"/>
</dbReference>
<dbReference type="GO" id="GO:0003746">
    <property type="term" value="F:translation elongation factor activity"/>
    <property type="evidence" value="ECO:0007669"/>
    <property type="project" value="UniProtKB-KW"/>
</dbReference>
<dbReference type="GO" id="GO:0005525">
    <property type="term" value="F:GTP binding"/>
    <property type="evidence" value="ECO:0007669"/>
    <property type="project" value="UniProtKB-KW"/>
</dbReference>
<dbReference type="Pfam" id="PF00679">
    <property type="entry name" value="EFG_C"/>
    <property type="match status" value="1"/>
</dbReference>
<comment type="caution">
    <text evidence="4">The sequence shown here is derived from an EMBL/GenBank/DDBJ whole genome shotgun (WGS) entry which is preliminary data.</text>
</comment>
<keyword evidence="4" id="KW-0648">Protein biosynthesis</keyword>
<dbReference type="InterPro" id="IPR035649">
    <property type="entry name" value="EFG_V"/>
</dbReference>
<dbReference type="InterPro" id="IPR053905">
    <property type="entry name" value="EF-G-like_DII"/>
</dbReference>
<dbReference type="Gene3D" id="2.40.30.10">
    <property type="entry name" value="Translation factors"/>
    <property type="match status" value="1"/>
</dbReference>
<dbReference type="Pfam" id="PF22042">
    <property type="entry name" value="EF-G_D2"/>
    <property type="match status" value="1"/>
</dbReference>
<evidence type="ECO:0000313" key="5">
    <source>
        <dbReference type="Proteomes" id="UP000268469"/>
    </source>
</evidence>
<dbReference type="GO" id="GO:0003924">
    <property type="term" value="F:GTPase activity"/>
    <property type="evidence" value="ECO:0007669"/>
    <property type="project" value="InterPro"/>
</dbReference>
<dbReference type="InterPro" id="IPR005517">
    <property type="entry name" value="Transl_elong_EFG/EF2_IV"/>
</dbReference>
<dbReference type="SUPFAM" id="SSF52540">
    <property type="entry name" value="P-loop containing nucleoside triphosphate hydrolases"/>
    <property type="match status" value="1"/>
</dbReference>
<dbReference type="InterPro" id="IPR009022">
    <property type="entry name" value="EFG_III"/>
</dbReference>
<evidence type="ECO:0000313" key="4">
    <source>
        <dbReference type="EMBL" id="RKX70081.1"/>
    </source>
</evidence>
<dbReference type="InterPro" id="IPR047872">
    <property type="entry name" value="EFG_IV"/>
</dbReference>
<dbReference type="Gene3D" id="3.40.50.300">
    <property type="entry name" value="P-loop containing nucleotide triphosphate hydrolases"/>
    <property type="match status" value="1"/>
</dbReference>
<dbReference type="Pfam" id="PF14492">
    <property type="entry name" value="EFG_III"/>
    <property type="match status" value="1"/>
</dbReference>
<protein>
    <submittedName>
        <fullName evidence="4">Elongation factor G</fullName>
    </submittedName>
</protein>
<dbReference type="AlphaFoldDB" id="A0A660SJ86"/>
<dbReference type="Gene3D" id="3.30.70.870">
    <property type="entry name" value="Elongation Factor G (Translational Gtpase), domain 3"/>
    <property type="match status" value="1"/>
</dbReference>
<dbReference type="InterPro" id="IPR020568">
    <property type="entry name" value="Ribosomal_Su5_D2-typ_SF"/>
</dbReference>
<dbReference type="Gene3D" id="3.30.230.10">
    <property type="match status" value="1"/>
</dbReference>
<accession>A0A660SJ86</accession>
<feature type="domain" description="Tr-type G" evidence="3">
    <location>
        <begin position="1"/>
        <end position="265"/>
    </location>
</feature>
<dbReference type="FunFam" id="3.30.230.10:FF:000003">
    <property type="entry name" value="Elongation factor G"/>
    <property type="match status" value="1"/>
</dbReference>
<dbReference type="PANTHER" id="PTHR43261">
    <property type="entry name" value="TRANSLATION ELONGATION FACTOR G-RELATED"/>
    <property type="match status" value="1"/>
</dbReference>
<dbReference type="FunFam" id="3.30.70.240:FF:000001">
    <property type="entry name" value="Elongation factor G"/>
    <property type="match status" value="1"/>
</dbReference>
<dbReference type="InterPro" id="IPR027417">
    <property type="entry name" value="P-loop_NTPase"/>
</dbReference>
<keyword evidence="1" id="KW-0547">Nucleotide-binding</keyword>
<evidence type="ECO:0000256" key="1">
    <source>
        <dbReference type="ARBA" id="ARBA00022741"/>
    </source>
</evidence>
<dbReference type="SUPFAM" id="SSF50447">
    <property type="entry name" value="Translation proteins"/>
    <property type="match status" value="1"/>
</dbReference>
<evidence type="ECO:0000259" key="3">
    <source>
        <dbReference type="PROSITE" id="PS51722"/>
    </source>
</evidence>
<dbReference type="CDD" id="cd16262">
    <property type="entry name" value="EFG_III"/>
    <property type="match status" value="1"/>
</dbReference>
<dbReference type="EMBL" id="QNBE01000052">
    <property type="protein sequence ID" value="RKX70081.1"/>
    <property type="molecule type" value="Genomic_DNA"/>
</dbReference>
<dbReference type="NCBIfam" id="TIGR00231">
    <property type="entry name" value="small_GTP"/>
    <property type="match status" value="1"/>
</dbReference>
<gene>
    <name evidence="4" type="ORF">DRP53_06170</name>
</gene>
<dbReference type="CDD" id="cd03713">
    <property type="entry name" value="EFG_mtEFG_C"/>
    <property type="match status" value="1"/>
</dbReference>
<dbReference type="InterPro" id="IPR009000">
    <property type="entry name" value="Transl_B-barrel_sf"/>
</dbReference>
<dbReference type="PANTHER" id="PTHR43261:SF6">
    <property type="entry name" value="ELONGATION FACTOR G-LIKE PROTEIN"/>
    <property type="match status" value="1"/>
</dbReference>
<dbReference type="InterPro" id="IPR014721">
    <property type="entry name" value="Ribsml_uS5_D2-typ_fold_subgr"/>
</dbReference>
<organism evidence="4 5">
    <name type="scientific">candidate division WOR-3 bacterium</name>
    <dbReference type="NCBI Taxonomy" id="2052148"/>
    <lineage>
        <taxon>Bacteria</taxon>
        <taxon>Bacteria division WOR-3</taxon>
    </lineage>
</organism>
<dbReference type="PRINTS" id="PR00315">
    <property type="entry name" value="ELONGATNFCT"/>
</dbReference>
<reference evidence="4 5" key="1">
    <citation type="submission" date="2018-06" db="EMBL/GenBank/DDBJ databases">
        <title>Extensive metabolic versatility and redundancy in microbially diverse, dynamic hydrothermal sediments.</title>
        <authorList>
            <person name="Dombrowski N."/>
            <person name="Teske A."/>
            <person name="Baker B.J."/>
        </authorList>
    </citation>
    <scope>NUCLEOTIDE SEQUENCE [LARGE SCALE GENOMIC DNA]</scope>
    <source>
        <strain evidence="4">B36_G15</strain>
    </source>
</reference>